<dbReference type="CTD" id="36346796"/>
<keyword evidence="2" id="KW-1185">Reference proteome</keyword>
<accession>W6TZ31</accession>
<reference evidence="1 2" key="1">
    <citation type="journal article" date="2013" name="Nat. Genet.">
        <title>The genome of the hydatid tapeworm Echinococcus granulosus.</title>
        <authorList>
            <person name="Zheng H."/>
            <person name="Zhang W."/>
            <person name="Zhang L."/>
            <person name="Zhang Z."/>
            <person name="Li J."/>
            <person name="Lu G."/>
            <person name="Zhu Y."/>
            <person name="Wang Y."/>
            <person name="Huang Y."/>
            <person name="Liu J."/>
            <person name="Kang H."/>
            <person name="Chen J."/>
            <person name="Wang L."/>
            <person name="Chen A."/>
            <person name="Yu S."/>
            <person name="Gao Z."/>
            <person name="Jin L."/>
            <person name="Gu W."/>
            <person name="Wang Z."/>
            <person name="Zhao L."/>
            <person name="Shi B."/>
            <person name="Wen H."/>
            <person name="Lin R."/>
            <person name="Jones M.K."/>
            <person name="Brejova B."/>
            <person name="Vinar T."/>
            <person name="Zhao G."/>
            <person name="McManus D.P."/>
            <person name="Chen Z."/>
            <person name="Zhou Y."/>
            <person name="Wang S."/>
        </authorList>
    </citation>
    <scope>NUCLEOTIDE SEQUENCE [LARGE SCALE GENOMIC DNA]</scope>
</reference>
<organism evidence="1 2">
    <name type="scientific">Echinococcus granulosus</name>
    <name type="common">Hydatid tapeworm</name>
    <dbReference type="NCBI Taxonomy" id="6210"/>
    <lineage>
        <taxon>Eukaryota</taxon>
        <taxon>Metazoa</taxon>
        <taxon>Spiralia</taxon>
        <taxon>Lophotrochozoa</taxon>
        <taxon>Platyhelminthes</taxon>
        <taxon>Cestoda</taxon>
        <taxon>Eucestoda</taxon>
        <taxon>Cyclophyllidea</taxon>
        <taxon>Taeniidae</taxon>
        <taxon>Echinococcus</taxon>
        <taxon>Echinococcus granulosus group</taxon>
    </lineage>
</organism>
<evidence type="ECO:0000313" key="2">
    <source>
        <dbReference type="Proteomes" id="UP000019149"/>
    </source>
</evidence>
<gene>
    <name evidence="1" type="ORF">EGR_11081</name>
</gene>
<dbReference type="Proteomes" id="UP000019149">
    <property type="component" value="Unassembled WGS sequence"/>
</dbReference>
<sequence length="152" mass="16744">MSYLLKDDISSRNSQMDVEFAFAHKTVISFSGAQSKPDSITAKSLLPGNLTPTRSPHMNKSYEKTIYEGNKANDNDGEATKPTAPELRTIFGDIRLIGAFKQGCDELEAIHVVAFTGFRFLMLDTDGYCGESPAMLSFVELCSDGEADVQRY</sequence>
<dbReference type="RefSeq" id="XP_024345256.1">
    <property type="nucleotide sequence ID" value="XM_024500330.1"/>
</dbReference>
<name>W6TZ31_ECHGR</name>
<dbReference type="KEGG" id="egl:EGR_11081"/>
<comment type="caution">
    <text evidence="1">The sequence shown here is derived from an EMBL/GenBank/DDBJ whole genome shotgun (WGS) entry which is preliminary data.</text>
</comment>
<protein>
    <submittedName>
        <fullName evidence="1">Uncharacterized protein</fullName>
    </submittedName>
</protein>
<proteinExistence type="predicted"/>
<dbReference type="OrthoDB" id="10551543at2759"/>
<dbReference type="AlphaFoldDB" id="W6TZ31"/>
<evidence type="ECO:0000313" key="1">
    <source>
        <dbReference type="EMBL" id="EUB54060.1"/>
    </source>
</evidence>
<dbReference type="EMBL" id="APAU02000367">
    <property type="protein sequence ID" value="EUB54060.1"/>
    <property type="molecule type" value="Genomic_DNA"/>
</dbReference>
<dbReference type="GeneID" id="36346796"/>